<dbReference type="Proteomes" id="UP000045782">
    <property type="component" value="Unassembled WGS sequence"/>
</dbReference>
<evidence type="ECO:0000313" key="2">
    <source>
        <dbReference type="EMBL" id="CPV31513.1"/>
    </source>
</evidence>
<dbReference type="RefSeq" id="WP_016892400.1">
    <property type="nucleotide sequence ID" value="NZ_CSVC01000015.1"/>
</dbReference>
<comment type="similarity">
    <text evidence="1">Belongs to the WXG100 family.</text>
</comment>
<dbReference type="NCBIfam" id="TIGR03930">
    <property type="entry name" value="WXG100_ESAT6"/>
    <property type="match status" value="1"/>
</dbReference>
<dbReference type="Pfam" id="PF06013">
    <property type="entry name" value="WXG100"/>
    <property type="match status" value="1"/>
</dbReference>
<gene>
    <name evidence="2" type="ORF">ERS075579_00240</name>
</gene>
<sequence>MTSAGNPPLQVVIDEVDALSKFAASLADQMRAGSNSLDRDVQSLFGVWKGSAADAYRSGWDEMQDGATKVWNALTDIASTLGSNAAAFHAQETSTASSITSTQAD</sequence>
<organism evidence="2 3">
    <name type="scientific">Mycobacteroides abscessus</name>
    <dbReference type="NCBI Taxonomy" id="36809"/>
    <lineage>
        <taxon>Bacteria</taxon>
        <taxon>Bacillati</taxon>
        <taxon>Actinomycetota</taxon>
        <taxon>Actinomycetes</taxon>
        <taxon>Mycobacteriales</taxon>
        <taxon>Mycobacteriaceae</taxon>
        <taxon>Mycobacteroides</taxon>
    </lineage>
</organism>
<evidence type="ECO:0000256" key="1">
    <source>
        <dbReference type="RuleBase" id="RU362001"/>
    </source>
</evidence>
<accession>A0A0U0ZIA9</accession>
<dbReference type="SUPFAM" id="SSF140453">
    <property type="entry name" value="EsxAB dimer-like"/>
    <property type="match status" value="1"/>
</dbReference>
<dbReference type="EMBL" id="CSWP01000001">
    <property type="protein sequence ID" value="CPV31513.1"/>
    <property type="molecule type" value="Genomic_DNA"/>
</dbReference>
<dbReference type="Gene3D" id="1.10.287.1060">
    <property type="entry name" value="ESAT-6-like"/>
    <property type="match status" value="1"/>
</dbReference>
<proteinExistence type="inferred from homology"/>
<reference evidence="2 3" key="1">
    <citation type="submission" date="2015-03" db="EMBL/GenBank/DDBJ databases">
        <authorList>
            <person name="Murphy D."/>
        </authorList>
    </citation>
    <scope>NUCLEOTIDE SEQUENCE [LARGE SCALE GENOMIC DNA]</scope>
    <source>
        <strain evidence="2 3">PAP088</strain>
    </source>
</reference>
<protein>
    <recommendedName>
        <fullName evidence="1">ESAT-6-like protein</fullName>
    </recommendedName>
</protein>
<name>A0A0U0ZIA9_9MYCO</name>
<dbReference type="AlphaFoldDB" id="A0A0U0ZIA9"/>
<evidence type="ECO:0000313" key="3">
    <source>
        <dbReference type="Proteomes" id="UP000045782"/>
    </source>
</evidence>
<dbReference type="InterPro" id="IPR010310">
    <property type="entry name" value="T7SS_ESAT-6-like"/>
</dbReference>
<dbReference type="InterPro" id="IPR036689">
    <property type="entry name" value="ESAT-6-like_sf"/>
</dbReference>